<sequence>MENIEDAKQAATEAFEDAKEAATEAGLAAFEDVKAGLIAKVQEAIAKFGDFIKEKIQGLLAQCQGQAPDEEDLMNVGYLAGLQAKYEEAIQAIDEAVNGADDADGFWDMIKDKLEDVLEAGAVPLPDAEDNKKK</sequence>
<dbReference type="EMBL" id="FN654323">
    <property type="protein sequence ID" value="CBY31933.1"/>
    <property type="molecule type" value="Genomic_DNA"/>
</dbReference>
<organism evidence="1">
    <name type="scientific">Oikopleura dioica</name>
    <name type="common">Tunicate</name>
    <dbReference type="NCBI Taxonomy" id="34765"/>
    <lineage>
        <taxon>Eukaryota</taxon>
        <taxon>Metazoa</taxon>
        <taxon>Chordata</taxon>
        <taxon>Tunicata</taxon>
        <taxon>Appendicularia</taxon>
        <taxon>Copelata</taxon>
        <taxon>Oikopleuridae</taxon>
        <taxon>Oikopleura</taxon>
    </lineage>
</organism>
<reference evidence="1" key="1">
    <citation type="journal article" date="2010" name="Science">
        <title>Plasticity of animal genome architecture unmasked by rapid evolution of a pelagic tunicate.</title>
        <authorList>
            <person name="Denoeud F."/>
            <person name="Henriet S."/>
            <person name="Mungpakdee S."/>
            <person name="Aury J.M."/>
            <person name="Da Silva C."/>
            <person name="Brinkmann H."/>
            <person name="Mikhaleva J."/>
            <person name="Olsen L.C."/>
            <person name="Jubin C."/>
            <person name="Canestro C."/>
            <person name="Bouquet J.M."/>
            <person name="Danks G."/>
            <person name="Poulain J."/>
            <person name="Campsteijn C."/>
            <person name="Adamski M."/>
            <person name="Cross I."/>
            <person name="Yadetie F."/>
            <person name="Muffato M."/>
            <person name="Louis A."/>
            <person name="Butcher S."/>
            <person name="Tsagkogeorga G."/>
            <person name="Konrad A."/>
            <person name="Singh S."/>
            <person name="Jensen M.F."/>
            <person name="Cong E.H."/>
            <person name="Eikeseth-Otteraa H."/>
            <person name="Noel B."/>
            <person name="Anthouard V."/>
            <person name="Porcel B.M."/>
            <person name="Kachouri-Lafond R."/>
            <person name="Nishino A."/>
            <person name="Ugolini M."/>
            <person name="Chourrout P."/>
            <person name="Nishida H."/>
            <person name="Aasland R."/>
            <person name="Huzurbazar S."/>
            <person name="Westhof E."/>
            <person name="Delsuc F."/>
            <person name="Lehrach H."/>
            <person name="Reinhardt R."/>
            <person name="Weissenbach J."/>
            <person name="Roy S.W."/>
            <person name="Artiguenave F."/>
            <person name="Postlethwait J.H."/>
            <person name="Manak J.R."/>
            <person name="Thompson E.M."/>
            <person name="Jaillon O."/>
            <person name="Du Pasquier L."/>
            <person name="Boudinot P."/>
            <person name="Liberles D.A."/>
            <person name="Volff J.N."/>
            <person name="Philippe H."/>
            <person name="Lenhard B."/>
            <person name="Roest Crollius H."/>
            <person name="Wincker P."/>
            <person name="Chourrout D."/>
        </authorList>
    </citation>
    <scope>NUCLEOTIDE SEQUENCE [LARGE SCALE GENOMIC DNA]</scope>
</reference>
<name>E4Y8I3_OIKDI</name>
<dbReference type="Proteomes" id="UP000011014">
    <property type="component" value="Unassembled WGS sequence"/>
</dbReference>
<accession>E4Y8I3</accession>
<gene>
    <name evidence="1" type="ORF">GSOID_T00029155001</name>
</gene>
<protein>
    <submittedName>
        <fullName evidence="1">Uncharacterized protein</fullName>
    </submittedName>
</protein>
<evidence type="ECO:0000313" key="1">
    <source>
        <dbReference type="EMBL" id="CBY31933.1"/>
    </source>
</evidence>
<proteinExistence type="predicted"/>
<dbReference type="AlphaFoldDB" id="E4Y8I3"/>